<accession>A0AAP0P577</accession>
<evidence type="ECO:0000313" key="1">
    <source>
        <dbReference type="EMBL" id="KAK9128755.1"/>
    </source>
</evidence>
<dbReference type="EMBL" id="JBBNAF010000007">
    <property type="protein sequence ID" value="KAK9128755.1"/>
    <property type="molecule type" value="Genomic_DNA"/>
</dbReference>
<comment type="caution">
    <text evidence="1">The sequence shown here is derived from an EMBL/GenBank/DDBJ whole genome shotgun (WGS) entry which is preliminary data.</text>
</comment>
<evidence type="ECO:0000313" key="2">
    <source>
        <dbReference type="Proteomes" id="UP001420932"/>
    </source>
</evidence>
<protein>
    <submittedName>
        <fullName evidence="1">Uncharacterized protein</fullName>
    </submittedName>
</protein>
<dbReference type="AlphaFoldDB" id="A0AAP0P577"/>
<reference evidence="1 2" key="1">
    <citation type="submission" date="2024-01" db="EMBL/GenBank/DDBJ databases">
        <title>Genome assemblies of Stephania.</title>
        <authorList>
            <person name="Yang L."/>
        </authorList>
    </citation>
    <scope>NUCLEOTIDE SEQUENCE [LARGE SCALE GENOMIC DNA]</scope>
    <source>
        <strain evidence="1">YNDBR</strain>
        <tissue evidence="1">Leaf</tissue>
    </source>
</reference>
<keyword evidence="2" id="KW-1185">Reference proteome</keyword>
<proteinExistence type="predicted"/>
<dbReference type="Proteomes" id="UP001420932">
    <property type="component" value="Unassembled WGS sequence"/>
</dbReference>
<gene>
    <name evidence="1" type="ORF">Syun_017552</name>
</gene>
<sequence>MARARSCLGQIPLAWARRRLGTSKLALGRFFWHEQGRALVDFFGMSKDAPWQVPLARARSCLGTSKAAAKHGQGRTLARQGTPWQGLTNLDFGVDQVKVCLVSFLDVSYWIWGNGLTFTIRGGVSSPRGGTGIVARRTLEHALGTMPRQDPRTYGPSHPEPCETTQGLEVLQIESDISIAHNDDDEAAIKIGVISERQEEPQIESKEDPSSVDSLVLEVPNELPILKEGVHAALPKYVDAPFVVDISKGDGITVARYFVSCLWLWMSTLWFPCRLETQEKLDTKGADEPIEVLLIPIGAKSTVVENVVAFLLHVHVSLHHSLVSYCSTYVASLLVYQLQPLASVPAIRHMACPDSSTHSSKSCLTCHLYDTCQMPIRQPLLLASAADASLYKCVHDVPDCSTCDPTLCERRPELALGARVGDSADLASTSRDQVSSQLDATTGVENSSLSRLCYRRIRGSRNRRALILGWAYYLDAFSSYLLRIWLPSVYRGHDN</sequence>
<name>A0AAP0P577_9MAGN</name>
<organism evidence="1 2">
    <name type="scientific">Stephania yunnanensis</name>
    <dbReference type="NCBI Taxonomy" id="152371"/>
    <lineage>
        <taxon>Eukaryota</taxon>
        <taxon>Viridiplantae</taxon>
        <taxon>Streptophyta</taxon>
        <taxon>Embryophyta</taxon>
        <taxon>Tracheophyta</taxon>
        <taxon>Spermatophyta</taxon>
        <taxon>Magnoliopsida</taxon>
        <taxon>Ranunculales</taxon>
        <taxon>Menispermaceae</taxon>
        <taxon>Menispermoideae</taxon>
        <taxon>Cissampelideae</taxon>
        <taxon>Stephania</taxon>
    </lineage>
</organism>